<keyword evidence="3" id="KW-1185">Reference proteome</keyword>
<evidence type="ECO:0000313" key="3">
    <source>
        <dbReference type="Proteomes" id="UP000002173"/>
    </source>
</evidence>
<dbReference type="Proteomes" id="UP000002173">
    <property type="component" value="Chromosome 3"/>
</dbReference>
<organism evidence="2 3">
    <name type="scientific">Babesia bovis</name>
    <dbReference type="NCBI Taxonomy" id="5865"/>
    <lineage>
        <taxon>Eukaryota</taxon>
        <taxon>Sar</taxon>
        <taxon>Alveolata</taxon>
        <taxon>Apicomplexa</taxon>
        <taxon>Aconoidasida</taxon>
        <taxon>Piroplasmida</taxon>
        <taxon>Babesiidae</taxon>
        <taxon>Babesia</taxon>
    </lineage>
</organism>
<reference evidence="2 3" key="1">
    <citation type="journal article" date="2007" name="PLoS Pathog.">
        <title>Genome sequence of Babesia bovis and comparative analysis of apicomplexan hemoprotozoa.</title>
        <authorList>
            <person name="Brayton K.A."/>
            <person name="Lau A.O.T."/>
            <person name="Herndon D.R."/>
            <person name="Hannick L."/>
            <person name="Kappmeyer L.S."/>
            <person name="Berens S.J."/>
            <person name="Bidwell S.L."/>
            <person name="Brown W.C."/>
            <person name="Crabtree J."/>
            <person name="Fadrosh D."/>
            <person name="Feldblum T."/>
            <person name="Forberger H.A."/>
            <person name="Haas B.J."/>
            <person name="Howell J.M."/>
            <person name="Khouri H."/>
            <person name="Koo H."/>
            <person name="Mann D.J."/>
            <person name="Norimine J."/>
            <person name="Paulsen I.T."/>
            <person name="Radune D."/>
            <person name="Ren Q."/>
            <person name="Smith R.K. Jr."/>
            <person name="Suarez C.E."/>
            <person name="White O."/>
            <person name="Wortman J.R."/>
            <person name="Knowles D.P. Jr."/>
            <person name="McElwain T.F."/>
            <person name="Nene V.M."/>
        </authorList>
    </citation>
    <scope>NUCLEOTIDE SEQUENCE [LARGE SCALE GENOMIC DNA]</scope>
    <source>
        <strain evidence="2">T2Bo</strain>
    </source>
</reference>
<evidence type="ECO:0000313" key="2">
    <source>
        <dbReference type="EMBL" id="EDO08129.1"/>
    </source>
</evidence>
<gene>
    <name evidence="2" type="ORF">BBOV_III005660</name>
</gene>
<dbReference type="AlphaFoldDB" id="A7ANJ5"/>
<name>A7ANJ5_BABBO</name>
<dbReference type="EMBL" id="AAXT01000001">
    <property type="protein sequence ID" value="EDO08129.1"/>
    <property type="molecule type" value="Genomic_DNA"/>
</dbReference>
<dbReference type="InParanoid" id="A7ANJ5"/>
<protein>
    <submittedName>
        <fullName evidence="2">Uncharacterized protein</fullName>
    </submittedName>
</protein>
<feature type="compositionally biased region" description="Basic and acidic residues" evidence="1">
    <location>
        <begin position="163"/>
        <end position="177"/>
    </location>
</feature>
<accession>A7ANJ5</accession>
<feature type="region of interest" description="Disordered" evidence="1">
    <location>
        <begin position="106"/>
        <end position="179"/>
    </location>
</feature>
<feature type="compositionally biased region" description="Polar residues" evidence="1">
    <location>
        <begin position="120"/>
        <end position="129"/>
    </location>
</feature>
<sequence>MESSKCPVNDYIGEINAITSKITAEKCYKRLVMYGSKLHLPRGELLPGSKVLLSELLLVNFVSQSDNGNTGERLLPRLMEECIHPLAKEICGANSIDKICGTLTDTTTRQQRKRPESKTSDAPNDTPIENQPKKLRTSVDNVSAEGDLGLNTTTMSGGSDVADSVHDKEKSGGEKHFSHSFSDIIKSPEHLLSVIAQSTATLRPWELYGNYTGRSKSEIWVSRMSTVFTIIAGLEGISDATHCSDCDKLINKLYTSFHWNLRCILCMMKRYEDVEALQGNLFQNIIAAYYNGDGLVSTFYSYLEKGIGYTNAISDCINRNTEVMAKVVASWISDERIHCFVDPIVYMSVHQLLFNAILKLGTANELQPMGQERLEVFRDAVVSFIMGSVAEFLDYMCNANNLSCDEHCTMDVHYAYHFNARLQRLEYMVDNYVNTISSVMNTTDEIAIHILPAILSPFLGDNKIYRWIAGLDFKNVVDEQQRRHCRLAIVIMYIIILNHQHPSIRSEEVRFMRKFHSLPWASAIRFCCEDPVMFYMVGPMICALVQYAGEGILINMSTDESIDTIVDRTLHYQLQECKEAEGPNALSHELIKSVSSKSPSFVIDIIRKKIISTLLNHNVEVESMPLSSWRYYAVANLSPLLCQSDEYIQGVAINDLTPQNKGIWDRGKHTNASQWVLYYLNVLYSKECTLFDTALLDTIIYNYILKEAECTEIFKDAHLMPLTDDSGDDVLQAYISTNHIALQQNPINLLLRMPSMSVMAFFLLRAFCNIMLQLFYSLYKYVCYGFPMSGMNFKTTLGVMDINALQESAALNLVIEMLHENISGTLEANVASFISLMTSKPTFNKAVIVSSGLPMKSVIRWVDPGVTEDKMLEKTAEIFVKSVESLLNEIKKDNSISHLDAITICKQDNTQKLCLEPHGADKVAIYHLYNVLLKIVDIPELSMEPKDMEQDINAKNILNVVTTVWSCLKVGGENALVMAFIKDSISITLQIHYLCPWMIKISIDVDIFGRWQKF</sequence>
<proteinExistence type="predicted"/>
<dbReference type="STRING" id="5865.A7ANJ5"/>
<dbReference type="eggNOG" id="ENOG502QX5H">
    <property type="taxonomic scope" value="Eukaryota"/>
</dbReference>
<dbReference type="VEuPathDB" id="PiroplasmaDB:BBOV_III005660"/>
<dbReference type="OMA" id="WNYELLL"/>
<comment type="caution">
    <text evidence="2">The sequence shown here is derived from an EMBL/GenBank/DDBJ whole genome shotgun (WGS) entry which is preliminary data.</text>
</comment>
<evidence type="ECO:0000256" key="1">
    <source>
        <dbReference type="SAM" id="MobiDB-lite"/>
    </source>
</evidence>